<dbReference type="InterPro" id="IPR025746">
    <property type="entry name" value="PilX_N_dom"/>
</dbReference>
<dbReference type="KEGG" id="hmd:CTT34_15650"/>
<keyword evidence="1" id="KW-1133">Transmembrane helix</keyword>
<evidence type="ECO:0000256" key="1">
    <source>
        <dbReference type="SAM" id="Phobius"/>
    </source>
</evidence>
<dbReference type="Proteomes" id="UP000463949">
    <property type="component" value="Chromosome"/>
</dbReference>
<dbReference type="EMBL" id="CP024621">
    <property type="protein sequence ID" value="QHD51011.1"/>
    <property type="molecule type" value="Genomic_DNA"/>
</dbReference>
<evidence type="ECO:0000259" key="2">
    <source>
        <dbReference type="Pfam" id="PF14341"/>
    </source>
</evidence>
<sequence length="156" mass="16704">MGTEVNKQQGAALVIVMVLLASALVMALIGMQAALVDERLAGNFRASIQAQMRAETAASEALVGWDELDWQGAPVLETPKATRFDDVGTYSNASVSHRCPHQSCFYMPIIYHGERWVMALGATFDGNGALIAQSLPLLVARKASGDAVAEEAVVWQ</sequence>
<dbReference type="Pfam" id="PF14341">
    <property type="entry name" value="PilX_N"/>
    <property type="match status" value="1"/>
</dbReference>
<proteinExistence type="predicted"/>
<accession>A0A857GU93</accession>
<evidence type="ECO:0000313" key="3">
    <source>
        <dbReference type="EMBL" id="QHD51011.1"/>
    </source>
</evidence>
<protein>
    <recommendedName>
        <fullName evidence="2">Type 4 fimbrial biogenesis protein PilX N-terminal domain-containing protein</fullName>
    </recommendedName>
</protein>
<name>A0A857GU93_9GAMM</name>
<dbReference type="OrthoDB" id="6161483at2"/>
<evidence type="ECO:0000313" key="4">
    <source>
        <dbReference type="Proteomes" id="UP000463949"/>
    </source>
</evidence>
<organism evidence="3 4">
    <name type="scientific">Vreelandella aquamarina</name>
    <dbReference type="NCBI Taxonomy" id="77097"/>
    <lineage>
        <taxon>Bacteria</taxon>
        <taxon>Pseudomonadati</taxon>
        <taxon>Pseudomonadota</taxon>
        <taxon>Gammaproteobacteria</taxon>
        <taxon>Oceanospirillales</taxon>
        <taxon>Halomonadaceae</taxon>
        <taxon>Vreelandella</taxon>
    </lineage>
</organism>
<keyword evidence="1" id="KW-0812">Transmembrane</keyword>
<dbReference type="RefSeq" id="WP_159343250.1">
    <property type="nucleotide sequence ID" value="NZ_CP024621.1"/>
</dbReference>
<feature type="transmembrane region" description="Helical" evidence="1">
    <location>
        <begin position="12"/>
        <end position="36"/>
    </location>
</feature>
<dbReference type="AlphaFoldDB" id="A0A857GU93"/>
<feature type="domain" description="Type 4 fimbrial biogenesis protein PilX N-terminal" evidence="2">
    <location>
        <begin position="9"/>
        <end position="57"/>
    </location>
</feature>
<keyword evidence="1" id="KW-0472">Membrane</keyword>
<reference evidence="3 4" key="1">
    <citation type="submission" date="2017-10" db="EMBL/GenBank/DDBJ databases">
        <title>Coral associated bacteria.</title>
        <authorList>
            <person name="Wang X."/>
        </authorList>
    </citation>
    <scope>NUCLEOTIDE SEQUENCE [LARGE SCALE GENOMIC DNA]</scope>
    <source>
        <strain evidence="3 4">SCSIO 43005</strain>
    </source>
</reference>
<gene>
    <name evidence="3" type="ORF">CTT34_15650</name>
</gene>